<evidence type="ECO:0000259" key="1">
    <source>
        <dbReference type="PROSITE" id="PS50075"/>
    </source>
</evidence>
<dbReference type="InterPro" id="IPR036736">
    <property type="entry name" value="ACP-like_sf"/>
</dbReference>
<dbReference type="Pfam" id="PF00550">
    <property type="entry name" value="PP-binding"/>
    <property type="match status" value="1"/>
</dbReference>
<keyword evidence="3" id="KW-1185">Reference proteome</keyword>
<sequence length="71" mass="8257">MEKLIELVSEILNLDKESISLETSREKTSAWDSLNHIRLVAEVEEQLNIKIPFEKVPDIKKVGDFLDYVKE</sequence>
<name>A0A4Q0I3I5_9FIRM</name>
<dbReference type="SUPFAM" id="SSF47336">
    <property type="entry name" value="ACP-like"/>
    <property type="match status" value="1"/>
</dbReference>
<evidence type="ECO:0000313" key="2">
    <source>
        <dbReference type="EMBL" id="RXE58823.1"/>
    </source>
</evidence>
<dbReference type="Proteomes" id="UP000289166">
    <property type="component" value="Unassembled WGS sequence"/>
</dbReference>
<proteinExistence type="predicted"/>
<feature type="domain" description="Carrier" evidence="1">
    <location>
        <begin position="1"/>
        <end position="71"/>
    </location>
</feature>
<dbReference type="OrthoDB" id="5326335at2"/>
<gene>
    <name evidence="2" type="ORF">EFD62_10180</name>
</gene>
<organism evidence="2 3">
    <name type="scientific">Acetivibrio mesophilus</name>
    <dbReference type="NCBI Taxonomy" id="2487273"/>
    <lineage>
        <taxon>Bacteria</taxon>
        <taxon>Bacillati</taxon>
        <taxon>Bacillota</taxon>
        <taxon>Clostridia</taxon>
        <taxon>Eubacteriales</taxon>
        <taxon>Oscillospiraceae</taxon>
        <taxon>Acetivibrio</taxon>
    </lineage>
</organism>
<accession>A0A4Q0I3I5</accession>
<dbReference type="Gene3D" id="1.10.1200.10">
    <property type="entry name" value="ACP-like"/>
    <property type="match status" value="1"/>
</dbReference>
<dbReference type="AlphaFoldDB" id="A0A4Q0I3I5"/>
<evidence type="ECO:0000313" key="3">
    <source>
        <dbReference type="Proteomes" id="UP000289166"/>
    </source>
</evidence>
<dbReference type="PROSITE" id="PS50075">
    <property type="entry name" value="CARRIER"/>
    <property type="match status" value="1"/>
</dbReference>
<comment type="caution">
    <text evidence="2">The sequence shown here is derived from an EMBL/GenBank/DDBJ whole genome shotgun (WGS) entry which is preliminary data.</text>
</comment>
<reference evidence="3" key="1">
    <citation type="submission" date="2018-11" db="EMBL/GenBank/DDBJ databases">
        <title>Genome sequencing of a novel mesophilic and cellulolytic organism within the genus Hungateiclostridium.</title>
        <authorList>
            <person name="Rettenmaier R."/>
            <person name="Liebl W."/>
            <person name="Zverlov V."/>
        </authorList>
    </citation>
    <scope>NUCLEOTIDE SEQUENCE [LARGE SCALE GENOMIC DNA]</scope>
    <source>
        <strain evidence="3">N2K1</strain>
    </source>
</reference>
<protein>
    <submittedName>
        <fullName evidence="2">Acyl carrier protein</fullName>
    </submittedName>
</protein>
<dbReference type="RefSeq" id="WP_069195577.1">
    <property type="nucleotide sequence ID" value="NZ_RLII01000012.1"/>
</dbReference>
<dbReference type="EMBL" id="RLII01000012">
    <property type="protein sequence ID" value="RXE58823.1"/>
    <property type="molecule type" value="Genomic_DNA"/>
</dbReference>
<dbReference type="InterPro" id="IPR009081">
    <property type="entry name" value="PP-bd_ACP"/>
</dbReference>